<evidence type="ECO:0000256" key="5">
    <source>
        <dbReference type="HAMAP-Rule" id="MF_01113"/>
    </source>
</evidence>
<feature type="site" description="Substrate discrimination" evidence="5">
    <location>
        <position position="20"/>
    </location>
</feature>
<dbReference type="PANTHER" id="PTHR11076">
    <property type="entry name" value="DNA REPAIR POLYMERASE UMUC / TRANSFERASE FAMILY MEMBER"/>
    <property type="match status" value="1"/>
</dbReference>
<evidence type="ECO:0000256" key="1">
    <source>
        <dbReference type="ARBA" id="ARBA00010945"/>
    </source>
</evidence>
<dbReference type="InterPro" id="IPR001126">
    <property type="entry name" value="UmuC"/>
</dbReference>
<feature type="active site" evidence="5">
    <location>
        <position position="112"/>
    </location>
</feature>
<keyword evidence="5" id="KW-0238">DNA-binding</keyword>
<dbReference type="Gene3D" id="3.40.1170.60">
    <property type="match status" value="1"/>
</dbReference>
<dbReference type="EC" id="2.7.7.7" evidence="5"/>
<dbReference type="Proteomes" id="UP001596505">
    <property type="component" value="Unassembled WGS sequence"/>
</dbReference>
<evidence type="ECO:0000256" key="2">
    <source>
        <dbReference type="ARBA" id="ARBA00022457"/>
    </source>
</evidence>
<keyword evidence="4 5" id="KW-0239">DNA-directed DNA polymerase</keyword>
<keyword evidence="8" id="KW-1185">Reference proteome</keyword>
<keyword evidence="3 5" id="KW-0548">Nucleotidyltransferase</keyword>
<keyword evidence="5" id="KW-0235">DNA replication</keyword>
<dbReference type="InterPro" id="IPR043502">
    <property type="entry name" value="DNA/RNA_pol_sf"/>
</dbReference>
<dbReference type="Gene3D" id="1.10.150.20">
    <property type="entry name" value="5' to 3' exonuclease, C-terminal subdomain"/>
    <property type="match status" value="1"/>
</dbReference>
<dbReference type="RefSeq" id="WP_380968623.1">
    <property type="nucleotide sequence ID" value="NZ_JBHTCO010000039.1"/>
</dbReference>
<comment type="subcellular location">
    <subcellularLocation>
        <location evidence="5">Cytoplasm</location>
    </subcellularLocation>
</comment>
<keyword evidence="5" id="KW-0479">Metal-binding</keyword>
<feature type="binding site" evidence="5">
    <location>
        <position position="111"/>
    </location>
    <ligand>
        <name>Mg(2+)</name>
        <dbReference type="ChEBI" id="CHEBI:18420"/>
    </ligand>
</feature>
<comment type="caution">
    <text evidence="7">The sequence shown here is derived from an EMBL/GenBank/DDBJ whole genome shotgun (WGS) entry which is preliminary data.</text>
</comment>
<accession>A0ABW2PZH8</accession>
<dbReference type="InterPro" id="IPR024728">
    <property type="entry name" value="PolY_HhH_motif"/>
</dbReference>
<dbReference type="CDD" id="cd03586">
    <property type="entry name" value="PolY_Pol_IV_kappa"/>
    <property type="match status" value="1"/>
</dbReference>
<proteinExistence type="inferred from homology"/>
<dbReference type="Pfam" id="PF11798">
    <property type="entry name" value="IMS_HHH"/>
    <property type="match status" value="1"/>
</dbReference>
<dbReference type="Gene3D" id="3.30.70.270">
    <property type="match status" value="1"/>
</dbReference>
<organism evidence="7 8">
    <name type="scientific">Scopulibacillus cellulosilyticus</name>
    <dbReference type="NCBI Taxonomy" id="2665665"/>
    <lineage>
        <taxon>Bacteria</taxon>
        <taxon>Bacillati</taxon>
        <taxon>Bacillota</taxon>
        <taxon>Bacilli</taxon>
        <taxon>Bacillales</taxon>
        <taxon>Sporolactobacillaceae</taxon>
        <taxon>Scopulibacillus</taxon>
    </lineage>
</organism>
<dbReference type="NCBIfam" id="NF002492">
    <property type="entry name" value="PRK01810.1"/>
    <property type="match status" value="1"/>
</dbReference>
<evidence type="ECO:0000313" key="7">
    <source>
        <dbReference type="EMBL" id="MFC7394788.1"/>
    </source>
</evidence>
<reference evidence="8" key="1">
    <citation type="journal article" date="2019" name="Int. J. Syst. Evol. Microbiol.">
        <title>The Global Catalogue of Microorganisms (GCM) 10K type strain sequencing project: providing services to taxonomists for standard genome sequencing and annotation.</title>
        <authorList>
            <consortium name="The Broad Institute Genomics Platform"/>
            <consortium name="The Broad Institute Genome Sequencing Center for Infectious Disease"/>
            <person name="Wu L."/>
            <person name="Ma J."/>
        </authorList>
    </citation>
    <scope>NUCLEOTIDE SEQUENCE [LARGE SCALE GENOMIC DNA]</scope>
    <source>
        <strain evidence="8">CGMCC 1.16305</strain>
    </source>
</reference>
<dbReference type="InterPro" id="IPR043128">
    <property type="entry name" value="Rev_trsase/Diguanyl_cyclase"/>
</dbReference>
<dbReference type="InterPro" id="IPR017961">
    <property type="entry name" value="DNA_pol_Y-fam_little_finger"/>
</dbReference>
<dbReference type="NCBIfam" id="NF002677">
    <property type="entry name" value="PRK02406.1"/>
    <property type="match status" value="1"/>
</dbReference>
<dbReference type="Gene3D" id="3.30.1490.100">
    <property type="entry name" value="DNA polymerase, Y-family, little finger domain"/>
    <property type="match status" value="1"/>
</dbReference>
<comment type="catalytic activity">
    <reaction evidence="5">
        <text>DNA(n) + a 2'-deoxyribonucleoside 5'-triphosphate = DNA(n+1) + diphosphate</text>
        <dbReference type="Rhea" id="RHEA:22508"/>
        <dbReference type="Rhea" id="RHEA-COMP:17339"/>
        <dbReference type="Rhea" id="RHEA-COMP:17340"/>
        <dbReference type="ChEBI" id="CHEBI:33019"/>
        <dbReference type="ChEBI" id="CHEBI:61560"/>
        <dbReference type="ChEBI" id="CHEBI:173112"/>
        <dbReference type="EC" id="2.7.7.7"/>
    </reaction>
</comment>
<keyword evidence="5" id="KW-0227">DNA damage</keyword>
<dbReference type="PROSITE" id="PS50173">
    <property type="entry name" value="UMUC"/>
    <property type="match status" value="1"/>
</dbReference>
<name>A0ABW2PZH8_9BACL</name>
<dbReference type="InterPro" id="IPR036775">
    <property type="entry name" value="DNA_pol_Y-fam_lit_finger_sf"/>
</dbReference>
<comment type="similarity">
    <text evidence="1 5">Belongs to the DNA polymerase type-Y family.</text>
</comment>
<feature type="binding site" evidence="5">
    <location>
        <position position="15"/>
    </location>
    <ligand>
        <name>Mg(2+)</name>
        <dbReference type="ChEBI" id="CHEBI:18420"/>
    </ligand>
</feature>
<keyword evidence="5 7" id="KW-0808">Transferase</keyword>
<protein>
    <recommendedName>
        <fullName evidence="5">DNA polymerase IV</fullName>
        <shortName evidence="5">Pol IV</shortName>
        <ecNumber evidence="5">2.7.7.7</ecNumber>
    </recommendedName>
</protein>
<dbReference type="GO" id="GO:0003887">
    <property type="term" value="F:DNA-directed DNA polymerase activity"/>
    <property type="evidence" value="ECO:0007669"/>
    <property type="project" value="UniProtKB-EC"/>
</dbReference>
<evidence type="ECO:0000256" key="4">
    <source>
        <dbReference type="ARBA" id="ARBA00022932"/>
    </source>
</evidence>
<feature type="domain" description="UmuC" evidence="6">
    <location>
        <begin position="11"/>
        <end position="192"/>
    </location>
</feature>
<sequence length="405" mass="45750">MDAVKNRANIIFHIDMNSFYASVEIAHHPELKGKPLAIAGKVEDRRGIVVTSSYEARARGVKTTMPVWEAKRHCPELIVKQPNFPLYRETSRQLFQLLREVTPLVQKVSIDEGYMDVTEVAPKIHPVQLAKSIQQKVLDTLKVPSSIGIAPNKFLAKMASDMKKPLGITVLRKRDIQTKLWPLPVGDMHGIGSKTEDKLKRIGIHTIGDLAKSDKADIAQRFGLYGERLYQRANGIDNRIVDPEAEETFKSISQSTTLSEDTTSVAVVRQTLSILAEKIAERMRKKKVSAYQVTLSIRYHDWKNISRGQTVKQPIQTKDDIMIKVMPIFHEHWDGRPIRLLGITVQSFEELGQASKQLDLFSYEIDLRHEPLINTINQIESKFGEGIIGSAANYKKGNRQGEGHD</sequence>
<keyword evidence="5" id="KW-0460">Magnesium</keyword>
<dbReference type="PANTHER" id="PTHR11076:SF33">
    <property type="entry name" value="DNA POLYMERASE KAPPA"/>
    <property type="match status" value="1"/>
</dbReference>
<comment type="cofactor">
    <cofactor evidence="5">
        <name>Mg(2+)</name>
        <dbReference type="ChEBI" id="CHEBI:18420"/>
    </cofactor>
    <text evidence="5">Binds 2 magnesium ions per subunit.</text>
</comment>
<comment type="function">
    <text evidence="5">Poorly processive, error-prone DNA polymerase involved in untargeted mutagenesis. Copies undamaged DNA at stalled replication forks, which arise in vivo from mismatched or misaligned primer ends. These misaligned primers can be extended by PolIV. Exhibits no 3'-5' exonuclease (proofreading) activity. May be involved in translesional synthesis, in conjunction with the beta clamp from PolIII.</text>
</comment>
<keyword evidence="2 5" id="KW-0515">Mutator protein</keyword>
<evidence type="ECO:0000259" key="6">
    <source>
        <dbReference type="PROSITE" id="PS50173"/>
    </source>
</evidence>
<gene>
    <name evidence="5" type="primary">dinB</name>
    <name evidence="7" type="ORF">ACFQRG_17840</name>
</gene>
<dbReference type="SUPFAM" id="SSF56672">
    <property type="entry name" value="DNA/RNA polymerases"/>
    <property type="match status" value="1"/>
</dbReference>
<dbReference type="SUPFAM" id="SSF100879">
    <property type="entry name" value="Lesion bypass DNA polymerase (Y-family), little finger domain"/>
    <property type="match status" value="1"/>
</dbReference>
<dbReference type="InterPro" id="IPR050116">
    <property type="entry name" value="DNA_polymerase-Y"/>
</dbReference>
<keyword evidence="5" id="KW-0234">DNA repair</keyword>
<evidence type="ECO:0000313" key="8">
    <source>
        <dbReference type="Proteomes" id="UP001596505"/>
    </source>
</evidence>
<dbReference type="InterPro" id="IPR022880">
    <property type="entry name" value="DNApol_IV"/>
</dbReference>
<dbReference type="Pfam" id="PF11799">
    <property type="entry name" value="IMS_C"/>
    <property type="match status" value="1"/>
</dbReference>
<comment type="subunit">
    <text evidence="5">Monomer.</text>
</comment>
<dbReference type="Pfam" id="PF00817">
    <property type="entry name" value="IMS"/>
    <property type="match status" value="1"/>
</dbReference>
<evidence type="ECO:0000256" key="3">
    <source>
        <dbReference type="ARBA" id="ARBA00022695"/>
    </source>
</evidence>
<keyword evidence="5" id="KW-0963">Cytoplasm</keyword>
<dbReference type="HAMAP" id="MF_01113">
    <property type="entry name" value="DNApol_IV"/>
    <property type="match status" value="1"/>
</dbReference>
<dbReference type="EMBL" id="JBHTCO010000039">
    <property type="protein sequence ID" value="MFC7394788.1"/>
    <property type="molecule type" value="Genomic_DNA"/>
</dbReference>